<dbReference type="Gene3D" id="1.20.190.20">
    <property type="entry name" value="14-3-3 domain"/>
    <property type="match status" value="1"/>
</dbReference>
<accession>A0A8D0HSY1</accession>
<dbReference type="Proteomes" id="UP000694724">
    <property type="component" value="Unplaced"/>
</dbReference>
<sequence>MQVHLEELLVKYLIAIATSLESKIFYLKMKGDYFWWFAEIACNNDQKQMIDNFQGAYREAFDAAYTSSLSGALKFLCFSVRSLLTQNLSAHWLKWLLKRPLPNLIH</sequence>
<evidence type="ECO:0000313" key="3">
    <source>
        <dbReference type="Ensembl" id="ENSSSCP00060040682.1"/>
    </source>
</evidence>
<dbReference type="Proteomes" id="UP000694571">
    <property type="component" value="Unplaced"/>
</dbReference>
<comment type="similarity">
    <text evidence="1">Belongs to the 14-3-3 family.</text>
</comment>
<protein>
    <recommendedName>
        <fullName evidence="2">14-3-3 domain-containing protein</fullName>
    </recommendedName>
</protein>
<dbReference type="Ensembl" id="ENSSSCT00055038170.1">
    <property type="protein sequence ID" value="ENSSSCP00055030324.1"/>
    <property type="gene ID" value="ENSSSCG00055019521.1"/>
</dbReference>
<dbReference type="Proteomes" id="UP000694725">
    <property type="component" value="Unplaced"/>
</dbReference>
<proteinExistence type="inferred from homology"/>
<dbReference type="InterPro" id="IPR000308">
    <property type="entry name" value="14-3-3"/>
</dbReference>
<reference evidence="3" key="1">
    <citation type="submission" date="2025-05" db="UniProtKB">
        <authorList>
            <consortium name="Ensembl"/>
        </authorList>
    </citation>
    <scope>IDENTIFICATION</scope>
</reference>
<evidence type="ECO:0000256" key="1">
    <source>
        <dbReference type="ARBA" id="ARBA00006141"/>
    </source>
</evidence>
<evidence type="ECO:0000313" key="4">
    <source>
        <dbReference type="Proteomes" id="UP000694723"/>
    </source>
</evidence>
<dbReference type="Ensembl" id="ENSSSCT00060094021.1">
    <property type="protein sequence ID" value="ENSSSCP00060040682.1"/>
    <property type="gene ID" value="ENSSSCG00060068856.1"/>
</dbReference>
<dbReference type="Proteomes" id="UP000694726">
    <property type="component" value="Unplaced"/>
</dbReference>
<dbReference type="AlphaFoldDB" id="A0A8D0HSY1"/>
<organism evidence="3 4">
    <name type="scientific">Sus scrofa</name>
    <name type="common">Pig</name>
    <dbReference type="NCBI Taxonomy" id="9823"/>
    <lineage>
        <taxon>Eukaryota</taxon>
        <taxon>Metazoa</taxon>
        <taxon>Chordata</taxon>
        <taxon>Craniata</taxon>
        <taxon>Vertebrata</taxon>
        <taxon>Euteleostomi</taxon>
        <taxon>Mammalia</taxon>
        <taxon>Eutheria</taxon>
        <taxon>Laurasiatheria</taxon>
        <taxon>Artiodactyla</taxon>
        <taxon>Suina</taxon>
        <taxon>Suidae</taxon>
        <taxon>Sus</taxon>
    </lineage>
</organism>
<name>A0A8D0HSY1_PIG</name>
<dbReference type="SUPFAM" id="SSF48445">
    <property type="entry name" value="14-3-3 protein"/>
    <property type="match status" value="1"/>
</dbReference>
<dbReference type="Ensembl" id="ENSSSCT00050092871.1">
    <property type="protein sequence ID" value="ENSSSCP00050040057.1"/>
    <property type="gene ID" value="ENSSSCG00050068061.1"/>
</dbReference>
<dbReference type="Proteomes" id="UP000694723">
    <property type="component" value="Unplaced"/>
</dbReference>
<dbReference type="PANTHER" id="PTHR18860">
    <property type="entry name" value="14-3-3 PROTEIN"/>
    <property type="match status" value="1"/>
</dbReference>
<dbReference type="Ensembl" id="ENSSSCT00015018364.1">
    <property type="protein sequence ID" value="ENSSSCP00015007281.1"/>
    <property type="gene ID" value="ENSSSCG00015013839.1"/>
</dbReference>
<dbReference type="Ensembl" id="ENSSSCT00040086522.1">
    <property type="protein sequence ID" value="ENSSSCP00040037946.1"/>
    <property type="gene ID" value="ENSSSCG00040063427.1"/>
</dbReference>
<dbReference type="Proteomes" id="UP000694570">
    <property type="component" value="Unplaced"/>
</dbReference>
<dbReference type="InterPro" id="IPR023410">
    <property type="entry name" value="14-3-3_domain"/>
</dbReference>
<dbReference type="Ensembl" id="ENSSSCT00030070275.1">
    <property type="protein sequence ID" value="ENSSSCP00030032046.1"/>
    <property type="gene ID" value="ENSSSCG00030050429.1"/>
</dbReference>
<evidence type="ECO:0000259" key="2">
    <source>
        <dbReference type="Pfam" id="PF00244"/>
    </source>
</evidence>
<dbReference type="Pfam" id="PF00244">
    <property type="entry name" value="14-3-3"/>
    <property type="match status" value="1"/>
</dbReference>
<dbReference type="InterPro" id="IPR036815">
    <property type="entry name" value="14-3-3_dom_sf"/>
</dbReference>
<feature type="domain" description="14-3-3" evidence="2">
    <location>
        <begin position="7"/>
        <end position="66"/>
    </location>
</feature>
<dbReference type="Ensembl" id="ENSSSCT00065004888.1">
    <property type="protein sequence ID" value="ENSSSCP00065002110.1"/>
    <property type="gene ID" value="ENSSSCG00065003585.1"/>
</dbReference>
<dbReference type="Proteomes" id="UP000694722">
    <property type="component" value="Unplaced"/>
</dbReference>